<dbReference type="SMART" id="SM00028">
    <property type="entry name" value="TPR"/>
    <property type="match status" value="5"/>
</dbReference>
<accession>A0A815QEG8</accession>
<dbReference type="AlphaFoldDB" id="A0A815QEG8"/>
<dbReference type="Proteomes" id="UP000663852">
    <property type="component" value="Unassembled WGS sequence"/>
</dbReference>
<reference evidence="3" key="1">
    <citation type="submission" date="2021-02" db="EMBL/GenBank/DDBJ databases">
        <authorList>
            <person name="Nowell W R."/>
        </authorList>
    </citation>
    <scope>NUCLEOTIDE SEQUENCE</scope>
</reference>
<dbReference type="Gene3D" id="3.90.176.10">
    <property type="entry name" value="Toxin ADP-ribosyltransferase, Chain A, domain 1"/>
    <property type="match status" value="1"/>
</dbReference>
<dbReference type="EMBL" id="CAJNOJ010000481">
    <property type="protein sequence ID" value="CAF1462905.1"/>
    <property type="molecule type" value="Genomic_DNA"/>
</dbReference>
<name>A0A815QEG8_ADIRI</name>
<evidence type="ECO:0000313" key="4">
    <source>
        <dbReference type="Proteomes" id="UP000663828"/>
    </source>
</evidence>
<organism evidence="3 5">
    <name type="scientific">Adineta ricciae</name>
    <name type="common">Rotifer</name>
    <dbReference type="NCBI Taxonomy" id="249248"/>
    <lineage>
        <taxon>Eukaryota</taxon>
        <taxon>Metazoa</taxon>
        <taxon>Spiralia</taxon>
        <taxon>Gnathifera</taxon>
        <taxon>Rotifera</taxon>
        <taxon>Eurotatoria</taxon>
        <taxon>Bdelloidea</taxon>
        <taxon>Adinetida</taxon>
        <taxon>Adinetidae</taxon>
        <taxon>Adineta</taxon>
    </lineage>
</organism>
<comment type="caution">
    <text evidence="3">The sequence shown here is derived from an EMBL/GenBank/DDBJ whole genome shotgun (WGS) entry which is preliminary data.</text>
</comment>
<dbReference type="SUPFAM" id="SSF56399">
    <property type="entry name" value="ADP-ribosylation"/>
    <property type="match status" value="1"/>
</dbReference>
<sequence>MGQVQSILGATNLRKTYSPIPTHDTFENERDIVNPSPPQQHQQQQQRRFHHLPEDNVSQHYLLCWLDEHSNDLSLDTECTKVMLSKFYRECWKFYTQANEFLTDIQGRTHEIDKILLVVSGALAEEVLPQVKNIVPVVIIFCSNYSKYITLKSKTYRNVVDVCTDHDTLKYFIQRELPSLKLCLNDNTPLKSMRCLVSTTSSDSKIILMNNNRTSSEITIGNETCFSYIIIIDLLKKMPQTDEGKNIWLNKCREYYRGNEGELKNIAKFSEVYQACDAIHWYTKQSFVFKLVNQALRTEDITLWYLFRYYLVDLCKQLEIVHQDQNYPTNLTLYRGQSMSREEFESISIDGLFLTTAFFSTSTNISIAKGFIGGTQYYSNERIPVLFEIAVESVNVKTVVFVDIDQHLADKYNECASENEILFAVGSIFRVTAVGADIEDSRLQKIYMKATDDGADIVQHQLDLIKKKYPNIGVNLLFGRYLLDMNHLSKAKSYFQMLLYELKSLNNEQHYYADLAFINNSLGELCIRTTNYKEAYEYFKEDYTIRSRNKFSTDLFISNISFGNYYKAIGNSLQAEEEYMKALSIMKKNTERNKINIRRLNIYIASIYAIRREFYKSLTLCFETVNLLTKTSSTYPSYFEMIICQGLIGDIYFMQQIYKKAEHYYLNAFNLCNQYLYIGHRQLIHCICSLTELYYKQFNDNGHYAFNFCKNQLELHQTHLSKNHLSIAYLLIKLGQISQDISCYQRAIDILTHIDYLEYLTIAQCYQYIADYYAKNGVDQNIDRAEESYSKAKEIYKKIYPEDHDLIHRMQDLIDSIRN</sequence>
<evidence type="ECO:0000313" key="5">
    <source>
        <dbReference type="Proteomes" id="UP000663852"/>
    </source>
</evidence>
<gene>
    <name evidence="3" type="ORF">EDS130_LOCUS40275</name>
    <name evidence="2" type="ORF">XAT740_LOCUS19768</name>
</gene>
<dbReference type="Gene3D" id="1.25.40.10">
    <property type="entry name" value="Tetratricopeptide repeat domain"/>
    <property type="match status" value="2"/>
</dbReference>
<dbReference type="OrthoDB" id="9986118at2759"/>
<evidence type="ECO:0000313" key="3">
    <source>
        <dbReference type="EMBL" id="CAF1462905.1"/>
    </source>
</evidence>
<dbReference type="EMBL" id="CAJNOR010001358">
    <property type="protein sequence ID" value="CAF1128419.1"/>
    <property type="molecule type" value="Genomic_DNA"/>
</dbReference>
<dbReference type="Proteomes" id="UP000663828">
    <property type="component" value="Unassembled WGS sequence"/>
</dbReference>
<feature type="region of interest" description="Disordered" evidence="1">
    <location>
        <begin position="16"/>
        <end position="49"/>
    </location>
</feature>
<proteinExistence type="predicted"/>
<dbReference type="PROSITE" id="PS51996">
    <property type="entry name" value="TR_MART"/>
    <property type="match status" value="1"/>
</dbReference>
<dbReference type="InterPro" id="IPR011990">
    <property type="entry name" value="TPR-like_helical_dom_sf"/>
</dbReference>
<dbReference type="InterPro" id="IPR019734">
    <property type="entry name" value="TPR_rpt"/>
</dbReference>
<protein>
    <submittedName>
        <fullName evidence="3">Uncharacterized protein</fullName>
    </submittedName>
</protein>
<dbReference type="SUPFAM" id="SSF48452">
    <property type="entry name" value="TPR-like"/>
    <property type="match status" value="2"/>
</dbReference>
<evidence type="ECO:0000256" key="1">
    <source>
        <dbReference type="SAM" id="MobiDB-lite"/>
    </source>
</evidence>
<evidence type="ECO:0000313" key="2">
    <source>
        <dbReference type="EMBL" id="CAF1128419.1"/>
    </source>
</evidence>
<keyword evidence="4" id="KW-1185">Reference proteome</keyword>